<feature type="transmembrane region" description="Helical" evidence="1">
    <location>
        <begin position="111"/>
        <end position="138"/>
    </location>
</feature>
<evidence type="ECO:0000256" key="1">
    <source>
        <dbReference type="SAM" id="Phobius"/>
    </source>
</evidence>
<feature type="transmembrane region" description="Helical" evidence="1">
    <location>
        <begin position="52"/>
        <end position="74"/>
    </location>
</feature>
<keyword evidence="1" id="KW-0812">Transmembrane</keyword>
<name>A0A1Q6R6Y3_9FIRM</name>
<evidence type="ECO:0000313" key="3">
    <source>
        <dbReference type="Proteomes" id="UP000186777"/>
    </source>
</evidence>
<evidence type="ECO:0008006" key="4">
    <source>
        <dbReference type="Google" id="ProtNLM"/>
    </source>
</evidence>
<feature type="transmembrane region" description="Helical" evidence="1">
    <location>
        <begin position="145"/>
        <end position="163"/>
    </location>
</feature>
<accession>A0A1Q6R6Y3</accession>
<gene>
    <name evidence="2" type="ORF">BHW43_04265</name>
</gene>
<organism evidence="2 3">
    <name type="scientific">Phascolarctobacterium succinatutens</name>
    <dbReference type="NCBI Taxonomy" id="626940"/>
    <lineage>
        <taxon>Bacteria</taxon>
        <taxon>Bacillati</taxon>
        <taxon>Bacillota</taxon>
        <taxon>Negativicutes</taxon>
        <taxon>Acidaminococcales</taxon>
        <taxon>Acidaminococcaceae</taxon>
        <taxon>Phascolarctobacterium</taxon>
    </lineage>
</organism>
<evidence type="ECO:0000313" key="2">
    <source>
        <dbReference type="EMBL" id="OLA38070.1"/>
    </source>
</evidence>
<dbReference type="InterPro" id="IPR007403">
    <property type="entry name" value="DUF456"/>
</dbReference>
<keyword evidence="1" id="KW-1133">Transmembrane helix</keyword>
<comment type="caution">
    <text evidence="2">The sequence shown here is derived from an EMBL/GenBank/DDBJ whole genome shotgun (WGS) entry which is preliminary data.</text>
</comment>
<protein>
    <recommendedName>
        <fullName evidence="4">DUF456 domain-containing protein</fullName>
    </recommendedName>
</protein>
<keyword evidence="1" id="KW-0472">Membrane</keyword>
<dbReference type="Proteomes" id="UP000186777">
    <property type="component" value="Unassembled WGS sequence"/>
</dbReference>
<dbReference type="STRING" id="626940.BHW43_04265"/>
<proteinExistence type="predicted"/>
<feature type="transmembrane region" description="Helical" evidence="1">
    <location>
        <begin position="81"/>
        <end position="105"/>
    </location>
</feature>
<dbReference type="Pfam" id="PF04306">
    <property type="entry name" value="DUF456"/>
    <property type="match status" value="1"/>
</dbReference>
<dbReference type="AlphaFoldDB" id="A0A1Q6R6Y3"/>
<dbReference type="RefSeq" id="WP_303679624.1">
    <property type="nucleotide sequence ID" value="NZ_MNTG01000025.1"/>
</dbReference>
<reference evidence="2 3" key="1">
    <citation type="journal article" date="2016" name="Nat. Biotechnol.">
        <title>Measurement of bacterial replication rates in microbial communities.</title>
        <authorList>
            <person name="Brown C.T."/>
            <person name="Olm M.R."/>
            <person name="Thomas B.C."/>
            <person name="Banfield J.F."/>
        </authorList>
    </citation>
    <scope>NUCLEOTIDE SEQUENCE [LARGE SCALE GENOMIC DNA]</scope>
    <source>
        <strain evidence="2">46_33</strain>
    </source>
</reference>
<feature type="transmembrane region" description="Helical" evidence="1">
    <location>
        <begin position="12"/>
        <end position="40"/>
    </location>
</feature>
<sequence>MELLVERTFAIFIAISGPILTIFDLPGNTLLLLTSLMFAFFDEVLYFNGRLLSAMVLIYALGEFWEFCVGLFGIKRSKVSWFAVIFIALGSFAGTLLGTLIFPILGSLLGGMAGAFAAAFAYELAHTGVSAAAVQLAWTAAKMRFFAIVGKLAAGIALSALLLKQVVFF</sequence>
<dbReference type="EMBL" id="MNTG01000025">
    <property type="protein sequence ID" value="OLA38070.1"/>
    <property type="molecule type" value="Genomic_DNA"/>
</dbReference>